<protein>
    <submittedName>
        <fullName evidence="2">Uncharacterized protein</fullName>
    </submittedName>
</protein>
<dbReference type="EMBL" id="KZ819676">
    <property type="protein sequence ID" value="PWN25398.1"/>
    <property type="molecule type" value="Genomic_DNA"/>
</dbReference>
<sequence length="675" mass="75464">MTPGSKHQRGQSNAAEGRPTKAVKASQAHTLPGFWRLPSELRALIFDLACYLSTRAQDKRLRLDQKTVASLSRTSRHFHSLYNNLLWRHVKIDRPSTLAAVFASLNSNPKNGLHVRSLHVGPLEGLAAGWWPTRFVSPSDVGSEHEKHAELAGIFNKDTTWIHTSLTENEAAMRPKWCPPTAAFAWEDTRKGCVRQAVTRAMRAAADDLGVDPTVAGYKRFAGNLDEHTEALMRLQAALDLYLIKMRQIEDAKGWPVRPSRVASRFLDNGANCRDADCQHYPRLRIAPSSGAKSHTGALDSSGTCVGYDCNDDKRVIDTDDTILRLTYADLDARTDRETGQADHFDHPLILARSGRRMLIPSDLGHPWVDWDRTECRRYYGRRRYEDGYCVSCGIEGFRSPEFAQYEDYGGFLCRGCADPLDRTKIATDLTSHKSMPGIEALAGRIVRMTPSVVNLSYTSYLGEGVSVPCMLLNKLRSLSVGPLPPTWEAAPTFTRIGLPSLEKLRVSPNCLDAALASRLVNKDGPLPHLKDLQWDHGQRYDYRWRPAFAQIAPILDALQGYPVPAGSARSSWLPAIVPSIETAQHHVRIEARLQRAAIEELLDKAGSPSLRSAREHGLSVPDAPHRLQLLPISADRYPSAENKSWHLEEDLVAHMKNSEIWFEERAWECENGDL</sequence>
<dbReference type="RefSeq" id="XP_025360010.1">
    <property type="nucleotide sequence ID" value="XM_025509381.1"/>
</dbReference>
<evidence type="ECO:0000256" key="1">
    <source>
        <dbReference type="SAM" id="MobiDB-lite"/>
    </source>
</evidence>
<keyword evidence="3" id="KW-1185">Reference proteome</keyword>
<dbReference type="GeneID" id="37031204"/>
<accession>A0A316UKR7</accession>
<feature type="region of interest" description="Disordered" evidence="1">
    <location>
        <begin position="1"/>
        <end position="25"/>
    </location>
</feature>
<name>A0A316UKR7_9BASI</name>
<gene>
    <name evidence="2" type="ORF">BDZ90DRAFT_281610</name>
</gene>
<organism evidence="2 3">
    <name type="scientific">Jaminaea rosea</name>
    <dbReference type="NCBI Taxonomy" id="1569628"/>
    <lineage>
        <taxon>Eukaryota</taxon>
        <taxon>Fungi</taxon>
        <taxon>Dikarya</taxon>
        <taxon>Basidiomycota</taxon>
        <taxon>Ustilaginomycotina</taxon>
        <taxon>Exobasidiomycetes</taxon>
        <taxon>Microstromatales</taxon>
        <taxon>Microstromatales incertae sedis</taxon>
        <taxon>Jaminaea</taxon>
    </lineage>
</organism>
<dbReference type="OrthoDB" id="3145912at2759"/>
<dbReference type="Proteomes" id="UP000245884">
    <property type="component" value="Unassembled WGS sequence"/>
</dbReference>
<reference evidence="2 3" key="1">
    <citation type="journal article" date="2018" name="Mol. Biol. Evol.">
        <title>Broad Genomic Sampling Reveals a Smut Pathogenic Ancestry of the Fungal Clade Ustilaginomycotina.</title>
        <authorList>
            <person name="Kijpornyongpan T."/>
            <person name="Mondo S.J."/>
            <person name="Barry K."/>
            <person name="Sandor L."/>
            <person name="Lee J."/>
            <person name="Lipzen A."/>
            <person name="Pangilinan J."/>
            <person name="LaButti K."/>
            <person name="Hainaut M."/>
            <person name="Henrissat B."/>
            <person name="Grigoriev I.V."/>
            <person name="Spatafora J.W."/>
            <person name="Aime M.C."/>
        </authorList>
    </citation>
    <scope>NUCLEOTIDE SEQUENCE [LARGE SCALE GENOMIC DNA]</scope>
    <source>
        <strain evidence="2 3">MCA 5214</strain>
    </source>
</reference>
<proteinExistence type="predicted"/>
<evidence type="ECO:0000313" key="3">
    <source>
        <dbReference type="Proteomes" id="UP000245884"/>
    </source>
</evidence>
<dbReference type="AlphaFoldDB" id="A0A316UKR7"/>
<evidence type="ECO:0000313" key="2">
    <source>
        <dbReference type="EMBL" id="PWN25398.1"/>
    </source>
</evidence>